<sequence>MTDAESIPVRVVEALASALDEEPTRIELQLADHVPPEALRALAGHENDSWWLTFETGDYRVSVDGSGTVEVTERTD</sequence>
<dbReference type="AlphaFoldDB" id="A0A7T3FXY1"/>
<name>A0A7T3FXY1_9EURY</name>
<dbReference type="OrthoDB" id="228967at2157"/>
<dbReference type="KEGG" id="hlt:I7X12_18895"/>
<gene>
    <name evidence="2" type="ORF">I7X12_18895</name>
</gene>
<reference evidence="2 3" key="1">
    <citation type="submission" date="2020-12" db="EMBL/GenBank/DDBJ databases">
        <title>Halosimplex halophilum sp. nov. and Halosimplex salinum sp. nov., two new members of the genus Halosimplex.</title>
        <authorList>
            <person name="Cui H.L."/>
        </authorList>
    </citation>
    <scope>NUCLEOTIDE SEQUENCE [LARGE SCALE GENOMIC DNA]</scope>
    <source>
        <strain evidence="2 3">YGH94</strain>
    </source>
</reference>
<dbReference type="Pfam" id="PF18545">
    <property type="entry name" value="HalOD1"/>
    <property type="match status" value="1"/>
</dbReference>
<organism evidence="2 3">
    <name type="scientific">Halosimplex litoreum</name>
    <dbReference type="NCBI Taxonomy" id="1198301"/>
    <lineage>
        <taxon>Archaea</taxon>
        <taxon>Methanobacteriati</taxon>
        <taxon>Methanobacteriota</taxon>
        <taxon>Stenosarchaea group</taxon>
        <taxon>Halobacteria</taxon>
        <taxon>Halobacteriales</taxon>
        <taxon>Haloarculaceae</taxon>
        <taxon>Halosimplex</taxon>
    </lineage>
</organism>
<protein>
    <recommendedName>
        <fullName evidence="1">Halobacterial output domain-containing protein</fullName>
    </recommendedName>
</protein>
<evidence type="ECO:0000259" key="1">
    <source>
        <dbReference type="Pfam" id="PF18545"/>
    </source>
</evidence>
<dbReference type="Proteomes" id="UP000595001">
    <property type="component" value="Chromosome"/>
</dbReference>
<dbReference type="RefSeq" id="WP_198061563.1">
    <property type="nucleotide sequence ID" value="NZ_CP065856.1"/>
</dbReference>
<proteinExistence type="predicted"/>
<evidence type="ECO:0000313" key="2">
    <source>
        <dbReference type="EMBL" id="QPV62765.1"/>
    </source>
</evidence>
<keyword evidence="3" id="KW-1185">Reference proteome</keyword>
<dbReference type="GeneID" id="60590606"/>
<evidence type="ECO:0000313" key="3">
    <source>
        <dbReference type="Proteomes" id="UP000595001"/>
    </source>
</evidence>
<dbReference type="InterPro" id="IPR040624">
    <property type="entry name" value="HalOD1"/>
</dbReference>
<dbReference type="EMBL" id="CP065856">
    <property type="protein sequence ID" value="QPV62765.1"/>
    <property type="molecule type" value="Genomic_DNA"/>
</dbReference>
<accession>A0A7T3FXY1</accession>
<feature type="domain" description="Halobacterial output" evidence="1">
    <location>
        <begin position="4"/>
        <end position="73"/>
    </location>
</feature>